<dbReference type="Proteomes" id="UP000828941">
    <property type="component" value="Chromosome 3"/>
</dbReference>
<dbReference type="EMBL" id="CM039428">
    <property type="protein sequence ID" value="KAI4352417.1"/>
    <property type="molecule type" value="Genomic_DNA"/>
</dbReference>
<evidence type="ECO:0000313" key="2">
    <source>
        <dbReference type="Proteomes" id="UP000828941"/>
    </source>
</evidence>
<reference evidence="1 2" key="1">
    <citation type="journal article" date="2022" name="DNA Res.">
        <title>Chromosomal-level genome assembly of the orchid tree Bauhinia variegata (Leguminosae; Cercidoideae) supports the allotetraploid origin hypothesis of Bauhinia.</title>
        <authorList>
            <person name="Zhong Y."/>
            <person name="Chen Y."/>
            <person name="Zheng D."/>
            <person name="Pang J."/>
            <person name="Liu Y."/>
            <person name="Luo S."/>
            <person name="Meng S."/>
            <person name="Qian L."/>
            <person name="Wei D."/>
            <person name="Dai S."/>
            <person name="Zhou R."/>
        </authorList>
    </citation>
    <scope>NUCLEOTIDE SEQUENCE [LARGE SCALE GENOMIC DNA]</scope>
    <source>
        <strain evidence="1">BV-YZ2020</strain>
    </source>
</reference>
<accession>A0ACB9PUZ8</accession>
<organism evidence="1 2">
    <name type="scientific">Bauhinia variegata</name>
    <name type="common">Purple orchid tree</name>
    <name type="synonym">Phanera variegata</name>
    <dbReference type="NCBI Taxonomy" id="167791"/>
    <lineage>
        <taxon>Eukaryota</taxon>
        <taxon>Viridiplantae</taxon>
        <taxon>Streptophyta</taxon>
        <taxon>Embryophyta</taxon>
        <taxon>Tracheophyta</taxon>
        <taxon>Spermatophyta</taxon>
        <taxon>Magnoliopsida</taxon>
        <taxon>eudicotyledons</taxon>
        <taxon>Gunneridae</taxon>
        <taxon>Pentapetalae</taxon>
        <taxon>rosids</taxon>
        <taxon>fabids</taxon>
        <taxon>Fabales</taxon>
        <taxon>Fabaceae</taxon>
        <taxon>Cercidoideae</taxon>
        <taxon>Cercideae</taxon>
        <taxon>Bauhiniinae</taxon>
        <taxon>Bauhinia</taxon>
    </lineage>
</organism>
<comment type="caution">
    <text evidence="1">The sequence shown here is derived from an EMBL/GenBank/DDBJ whole genome shotgun (WGS) entry which is preliminary data.</text>
</comment>
<keyword evidence="2" id="KW-1185">Reference proteome</keyword>
<proteinExistence type="predicted"/>
<evidence type="ECO:0000313" key="1">
    <source>
        <dbReference type="EMBL" id="KAI4352417.1"/>
    </source>
</evidence>
<protein>
    <submittedName>
        <fullName evidence="1">Uncharacterized protein</fullName>
    </submittedName>
</protein>
<gene>
    <name evidence="1" type="ORF">L6164_006672</name>
</gene>
<name>A0ACB9PUZ8_BAUVA</name>
<sequence length="111" mass="12095">MKMKASFVFLILMITLIHADLSRAALGKSDGNSSVCGGSVEDCLIADNLEFLMDSHVSRMLLDTSKLQTANTGNPNRPAVDCPKDKGYRSCTPSRNPNVPRQQCAAYTRNC</sequence>